<dbReference type="OrthoDB" id="66510at2759"/>
<keyword evidence="2" id="KW-1185">Reference proteome</keyword>
<dbReference type="InterPro" id="IPR019193">
    <property type="entry name" value="UBQ-conj_enz_E2-bd_prot"/>
</dbReference>
<organism evidence="1 2">
    <name type="scientific">Fusarium heterosporum</name>
    <dbReference type="NCBI Taxonomy" id="42747"/>
    <lineage>
        <taxon>Eukaryota</taxon>
        <taxon>Fungi</taxon>
        <taxon>Dikarya</taxon>
        <taxon>Ascomycota</taxon>
        <taxon>Pezizomycotina</taxon>
        <taxon>Sordariomycetes</taxon>
        <taxon>Hypocreomycetidae</taxon>
        <taxon>Hypocreales</taxon>
        <taxon>Nectriaceae</taxon>
        <taxon>Fusarium</taxon>
        <taxon>Fusarium heterosporum species complex</taxon>
    </lineage>
</organism>
<gene>
    <name evidence="1" type="ORF">FHETE_3967</name>
</gene>
<protein>
    <submittedName>
        <fullName evidence="1">Uncharacterized protein</fullName>
    </submittedName>
</protein>
<comment type="caution">
    <text evidence="1">The sequence shown here is derived from an EMBL/GenBank/DDBJ whole genome shotgun (WGS) entry which is preliminary data.</text>
</comment>
<dbReference type="GO" id="GO:0000151">
    <property type="term" value="C:ubiquitin ligase complex"/>
    <property type="evidence" value="ECO:0007669"/>
    <property type="project" value="TreeGrafter"/>
</dbReference>
<accession>A0A8H5TGG5</accession>
<dbReference type="GO" id="GO:0061630">
    <property type="term" value="F:ubiquitin protein ligase activity"/>
    <property type="evidence" value="ECO:0007669"/>
    <property type="project" value="TreeGrafter"/>
</dbReference>
<reference evidence="1 2" key="1">
    <citation type="submission" date="2020-05" db="EMBL/GenBank/DDBJ databases">
        <title>Identification and distribution of gene clusters putatively required for synthesis of sphingolipid metabolism inhibitors in phylogenetically diverse species of the filamentous fungus Fusarium.</title>
        <authorList>
            <person name="Kim H.-S."/>
            <person name="Busman M."/>
            <person name="Brown D.W."/>
            <person name="Divon H."/>
            <person name="Uhlig S."/>
            <person name="Proctor R.H."/>
        </authorList>
    </citation>
    <scope>NUCLEOTIDE SEQUENCE [LARGE SCALE GENOMIC DNA]</scope>
    <source>
        <strain evidence="1 2">NRRL 20693</strain>
    </source>
</reference>
<sequence length="300" mass="33047">MEASHLCIRSEAYPFLSGKPSTTVDVSRYSYGLTYLPSENWAEMMEFWHCHKPHDHEQQDPESLASKGYGANHAISAQQGTGFVDLTSFLFSESDCRGLKYSSSTMDARFDLSSLALSDDDTKKFLHIFCQKCATEVGLYNIAASSVTLFKWQISCQTNTPDPKPSSPECLAATLLATISRSGSSKSIVTPHILGPVKTDSVVTDQNLHLWVLNPNVVYTASSKHGCRTAMKILYKHIDSAEGDKLITSMTSDVQEITLPKAAIEAAEESLLSSSQLLPAQERIFKEWNVGLLGRWEPAS</sequence>
<dbReference type="GO" id="GO:0030332">
    <property type="term" value="F:cyclin binding"/>
    <property type="evidence" value="ECO:0007669"/>
    <property type="project" value="TreeGrafter"/>
</dbReference>
<dbReference type="GO" id="GO:0051865">
    <property type="term" value="P:protein autoubiquitination"/>
    <property type="evidence" value="ECO:0007669"/>
    <property type="project" value="TreeGrafter"/>
</dbReference>
<proteinExistence type="predicted"/>
<evidence type="ECO:0000313" key="1">
    <source>
        <dbReference type="EMBL" id="KAF5671754.1"/>
    </source>
</evidence>
<dbReference type="GO" id="GO:0006513">
    <property type="term" value="P:protein monoubiquitination"/>
    <property type="evidence" value="ECO:0007669"/>
    <property type="project" value="TreeGrafter"/>
</dbReference>
<dbReference type="PANTHER" id="PTHR31531:SF2">
    <property type="entry name" value="E3 UBIQUITIN-PROTEIN LIGASE E3D"/>
    <property type="match status" value="1"/>
</dbReference>
<dbReference type="EMBL" id="JAAGWQ010000064">
    <property type="protein sequence ID" value="KAF5671754.1"/>
    <property type="molecule type" value="Genomic_DNA"/>
</dbReference>
<dbReference type="Pfam" id="PF09814">
    <property type="entry name" value="HECT_2"/>
    <property type="match status" value="1"/>
</dbReference>
<dbReference type="GO" id="GO:0000209">
    <property type="term" value="P:protein polyubiquitination"/>
    <property type="evidence" value="ECO:0007669"/>
    <property type="project" value="TreeGrafter"/>
</dbReference>
<dbReference type="PANTHER" id="PTHR31531">
    <property type="entry name" value="E3 UBIQUITIN-PROTEIN LIGASE E3D FAMILY MEMBER"/>
    <property type="match status" value="1"/>
</dbReference>
<dbReference type="GO" id="GO:0043161">
    <property type="term" value="P:proteasome-mediated ubiquitin-dependent protein catabolic process"/>
    <property type="evidence" value="ECO:0007669"/>
    <property type="project" value="TreeGrafter"/>
</dbReference>
<dbReference type="GO" id="GO:0005829">
    <property type="term" value="C:cytosol"/>
    <property type="evidence" value="ECO:0007669"/>
    <property type="project" value="TreeGrafter"/>
</dbReference>
<evidence type="ECO:0000313" key="2">
    <source>
        <dbReference type="Proteomes" id="UP000567885"/>
    </source>
</evidence>
<dbReference type="GO" id="GO:0005634">
    <property type="term" value="C:nucleus"/>
    <property type="evidence" value="ECO:0007669"/>
    <property type="project" value="TreeGrafter"/>
</dbReference>
<dbReference type="Proteomes" id="UP000567885">
    <property type="component" value="Unassembled WGS sequence"/>
</dbReference>
<dbReference type="AlphaFoldDB" id="A0A8H5TGG5"/>
<dbReference type="GO" id="GO:0031624">
    <property type="term" value="F:ubiquitin conjugating enzyme binding"/>
    <property type="evidence" value="ECO:0007669"/>
    <property type="project" value="TreeGrafter"/>
</dbReference>
<name>A0A8H5TGG5_FUSHE</name>